<dbReference type="InterPro" id="IPR051218">
    <property type="entry name" value="Sec_MonoDiacylglyc_Lipase"/>
</dbReference>
<dbReference type="PANTHER" id="PTHR45856:SF24">
    <property type="entry name" value="FUNGAL LIPASE-LIKE DOMAIN-CONTAINING PROTEIN"/>
    <property type="match status" value="1"/>
</dbReference>
<evidence type="ECO:0000259" key="2">
    <source>
        <dbReference type="Pfam" id="PF01764"/>
    </source>
</evidence>
<sequence>MFSLEHSELFWEKARDSKLLMGWNTKRIVIAFRGTASMSNVLSDVQAWRAVHPPKRGRWGRRPLVHVGFLKSWTQNGLDIRLIARIREIIQGPDFSPTDAFVAITGHSLGGALARLAAHDIARECQDCGKTVRVGCYTYGSPRVGNHAFAREFDKVVPHCWHIINNQDAVARSPKFLGLYKRAGHVVIINKSGDMIVRPSFIENSVLQVPFGGSVGDHLLGSYLRSFLAILIAQFSAKGFPGGMDGVVRFAEKSPPIQELLLEGGGITVEDLRRAHRREAGKRVQAAKDGKKTQAEDGGRSSEGRVEREACSLWQRLKRQLDGGWPNSRGLHGRCGQSQHASE</sequence>
<protein>
    <recommendedName>
        <fullName evidence="2">Fungal lipase-type domain-containing protein</fullName>
    </recommendedName>
</protein>
<dbReference type="SUPFAM" id="SSF53474">
    <property type="entry name" value="alpha/beta-Hydrolases"/>
    <property type="match status" value="1"/>
</dbReference>
<accession>A0ABR2YCW9</accession>
<dbReference type="PANTHER" id="PTHR45856">
    <property type="entry name" value="ALPHA/BETA-HYDROLASES SUPERFAMILY PROTEIN"/>
    <property type="match status" value="1"/>
</dbReference>
<feature type="compositionally biased region" description="Basic and acidic residues" evidence="1">
    <location>
        <begin position="286"/>
        <end position="308"/>
    </location>
</feature>
<evidence type="ECO:0000256" key="1">
    <source>
        <dbReference type="SAM" id="MobiDB-lite"/>
    </source>
</evidence>
<dbReference type="InterPro" id="IPR002921">
    <property type="entry name" value="Fungal_lipase-type"/>
</dbReference>
<feature type="region of interest" description="Disordered" evidence="1">
    <location>
        <begin position="278"/>
        <end position="308"/>
    </location>
</feature>
<name>A0ABR2YCW9_9CHLO</name>
<proteinExistence type="predicted"/>
<evidence type="ECO:0000313" key="3">
    <source>
        <dbReference type="EMBL" id="KAK9902208.1"/>
    </source>
</evidence>
<dbReference type="Gene3D" id="3.40.50.1820">
    <property type="entry name" value="alpha/beta hydrolase"/>
    <property type="match status" value="1"/>
</dbReference>
<dbReference type="CDD" id="cd00519">
    <property type="entry name" value="Lipase_3"/>
    <property type="match status" value="1"/>
</dbReference>
<gene>
    <name evidence="3" type="ORF">WJX75_007799</name>
</gene>
<comment type="caution">
    <text evidence="3">The sequence shown here is derived from an EMBL/GenBank/DDBJ whole genome shotgun (WGS) entry which is preliminary data.</text>
</comment>
<feature type="region of interest" description="Disordered" evidence="1">
    <location>
        <begin position="321"/>
        <end position="343"/>
    </location>
</feature>
<dbReference type="Proteomes" id="UP001491310">
    <property type="component" value="Unassembled WGS sequence"/>
</dbReference>
<evidence type="ECO:0000313" key="4">
    <source>
        <dbReference type="Proteomes" id="UP001491310"/>
    </source>
</evidence>
<dbReference type="Pfam" id="PF01764">
    <property type="entry name" value="Lipase_3"/>
    <property type="match status" value="1"/>
</dbReference>
<dbReference type="InterPro" id="IPR029058">
    <property type="entry name" value="AB_hydrolase_fold"/>
</dbReference>
<keyword evidence="4" id="KW-1185">Reference proteome</keyword>
<feature type="domain" description="Fungal lipase-type" evidence="2">
    <location>
        <begin position="29"/>
        <end position="175"/>
    </location>
</feature>
<reference evidence="3 4" key="1">
    <citation type="journal article" date="2024" name="Nat. Commun.">
        <title>Phylogenomics reveals the evolutionary origins of lichenization in chlorophyte algae.</title>
        <authorList>
            <person name="Puginier C."/>
            <person name="Libourel C."/>
            <person name="Otte J."/>
            <person name="Skaloud P."/>
            <person name="Haon M."/>
            <person name="Grisel S."/>
            <person name="Petersen M."/>
            <person name="Berrin J.G."/>
            <person name="Delaux P.M."/>
            <person name="Dal Grande F."/>
            <person name="Keller J."/>
        </authorList>
    </citation>
    <scope>NUCLEOTIDE SEQUENCE [LARGE SCALE GENOMIC DNA]</scope>
    <source>
        <strain evidence="3 4">SAG 216-7</strain>
    </source>
</reference>
<dbReference type="EMBL" id="JALJOT010000016">
    <property type="protein sequence ID" value="KAK9902208.1"/>
    <property type="molecule type" value="Genomic_DNA"/>
</dbReference>
<organism evidence="3 4">
    <name type="scientific">Coccomyxa subellipsoidea</name>
    <dbReference type="NCBI Taxonomy" id="248742"/>
    <lineage>
        <taxon>Eukaryota</taxon>
        <taxon>Viridiplantae</taxon>
        <taxon>Chlorophyta</taxon>
        <taxon>core chlorophytes</taxon>
        <taxon>Trebouxiophyceae</taxon>
        <taxon>Trebouxiophyceae incertae sedis</taxon>
        <taxon>Coccomyxaceae</taxon>
        <taxon>Coccomyxa</taxon>
    </lineage>
</organism>